<keyword evidence="10" id="KW-0406">Ion transport</keyword>
<keyword evidence="4 10" id="KW-1133">Transmembrane helix</keyword>
<keyword evidence="10" id="KW-0915">Sodium</keyword>
<dbReference type="GO" id="GO:0005886">
    <property type="term" value="C:plasma membrane"/>
    <property type="evidence" value="ECO:0007669"/>
    <property type="project" value="UniProtKB-SubCell"/>
</dbReference>
<dbReference type="AlphaFoldDB" id="A0A4P7SIB5"/>
<evidence type="ECO:0000256" key="10">
    <source>
        <dbReference type="HAMAP-Rule" id="MF_00454"/>
    </source>
</evidence>
<evidence type="ECO:0000256" key="9">
    <source>
        <dbReference type="ARBA" id="ARBA00049940"/>
    </source>
</evidence>
<dbReference type="RefSeq" id="WP_135974355.1">
    <property type="nucleotide sequence ID" value="NZ_CP039291.1"/>
</dbReference>
<evidence type="ECO:0000256" key="3">
    <source>
        <dbReference type="ARBA" id="ARBA00022692"/>
    </source>
</evidence>
<feature type="region of interest" description="Disordered" evidence="11">
    <location>
        <begin position="1"/>
        <end position="28"/>
    </location>
</feature>
<keyword evidence="3 10" id="KW-0812">Transmembrane</keyword>
<feature type="transmembrane region" description="Helical" evidence="10">
    <location>
        <begin position="95"/>
        <end position="114"/>
    </location>
</feature>
<evidence type="ECO:0000256" key="5">
    <source>
        <dbReference type="ARBA" id="ARBA00023136"/>
    </source>
</evidence>
<comment type="subcellular location">
    <subcellularLocation>
        <location evidence="1 10">Cell membrane</location>
        <topology evidence="1 10">Multi-pass membrane protein</topology>
    </subcellularLocation>
</comment>
<comment type="activity regulation">
    <text evidence="10">Na(+) is not transported, but it plays an essential structural role and its presence is essential for fluoride channel function.</text>
</comment>
<evidence type="ECO:0000256" key="4">
    <source>
        <dbReference type="ARBA" id="ARBA00022989"/>
    </source>
</evidence>
<comment type="similarity">
    <text evidence="7 10">Belongs to the fluoride channel Fluc/FEX (TC 1.A.43) family.</text>
</comment>
<keyword evidence="13" id="KW-1185">Reference proteome</keyword>
<comment type="catalytic activity">
    <reaction evidence="8">
        <text>fluoride(in) = fluoride(out)</text>
        <dbReference type="Rhea" id="RHEA:76159"/>
        <dbReference type="ChEBI" id="CHEBI:17051"/>
    </reaction>
    <physiologicalReaction direction="left-to-right" evidence="8">
        <dbReference type="Rhea" id="RHEA:76160"/>
    </physiologicalReaction>
</comment>
<dbReference type="EMBL" id="CP039291">
    <property type="protein sequence ID" value="QCB93770.1"/>
    <property type="molecule type" value="Genomic_DNA"/>
</dbReference>
<reference evidence="12 13" key="1">
    <citation type="submission" date="2019-04" db="EMBL/GenBank/DDBJ databases">
        <title>Isolation and identification of Cellulomonas shaoxiangyii sp. Nov. isolated from feces of the Tibetan antelopes (Pantholops hodgsonii) in the Qinghai-Tibet plateau of China.</title>
        <authorList>
            <person name="Tian Z."/>
        </authorList>
    </citation>
    <scope>NUCLEOTIDE SEQUENCE [LARGE SCALE GENOMIC DNA]</scope>
    <source>
        <strain evidence="12 13">Z28</strain>
    </source>
</reference>
<evidence type="ECO:0000256" key="6">
    <source>
        <dbReference type="ARBA" id="ARBA00023303"/>
    </source>
</evidence>
<proteinExistence type="inferred from homology"/>
<evidence type="ECO:0000256" key="2">
    <source>
        <dbReference type="ARBA" id="ARBA00022475"/>
    </source>
</evidence>
<keyword evidence="6 10" id="KW-0407">Ion channel</keyword>
<keyword evidence="5 10" id="KW-0472">Membrane</keyword>
<gene>
    <name evidence="10" type="primary">fluC</name>
    <name evidence="10" type="synonym">crcB</name>
    <name evidence="12" type="ORF">E5225_09555</name>
</gene>
<evidence type="ECO:0000256" key="11">
    <source>
        <dbReference type="SAM" id="MobiDB-lite"/>
    </source>
</evidence>
<dbReference type="GO" id="GO:0140114">
    <property type="term" value="P:cellular detoxification of fluoride"/>
    <property type="evidence" value="ECO:0007669"/>
    <property type="project" value="UniProtKB-UniRule"/>
</dbReference>
<dbReference type="GO" id="GO:0062054">
    <property type="term" value="F:fluoride channel activity"/>
    <property type="evidence" value="ECO:0007669"/>
    <property type="project" value="UniProtKB-UniRule"/>
</dbReference>
<organism evidence="12 13">
    <name type="scientific">Cellulomonas shaoxiangyii</name>
    <dbReference type="NCBI Taxonomy" id="2566013"/>
    <lineage>
        <taxon>Bacteria</taxon>
        <taxon>Bacillati</taxon>
        <taxon>Actinomycetota</taxon>
        <taxon>Actinomycetes</taxon>
        <taxon>Micrococcales</taxon>
        <taxon>Cellulomonadaceae</taxon>
        <taxon>Cellulomonas</taxon>
    </lineage>
</organism>
<protein>
    <recommendedName>
        <fullName evidence="10">Fluoride-specific ion channel FluC</fullName>
    </recommendedName>
</protein>
<dbReference type="KEGG" id="celz:E5225_09555"/>
<evidence type="ECO:0000313" key="13">
    <source>
        <dbReference type="Proteomes" id="UP000296469"/>
    </source>
</evidence>
<dbReference type="Proteomes" id="UP000296469">
    <property type="component" value="Chromosome"/>
</dbReference>
<name>A0A4P7SIB5_9CELL</name>
<dbReference type="GO" id="GO:0046872">
    <property type="term" value="F:metal ion binding"/>
    <property type="evidence" value="ECO:0007669"/>
    <property type="project" value="UniProtKB-KW"/>
</dbReference>
<keyword evidence="10" id="KW-0479">Metal-binding</keyword>
<evidence type="ECO:0000256" key="8">
    <source>
        <dbReference type="ARBA" id="ARBA00035585"/>
    </source>
</evidence>
<evidence type="ECO:0000256" key="1">
    <source>
        <dbReference type="ARBA" id="ARBA00004651"/>
    </source>
</evidence>
<dbReference type="Pfam" id="PF02537">
    <property type="entry name" value="CRCB"/>
    <property type="match status" value="1"/>
</dbReference>
<dbReference type="PANTHER" id="PTHR28259">
    <property type="entry name" value="FLUORIDE EXPORT PROTEIN 1-RELATED"/>
    <property type="match status" value="1"/>
</dbReference>
<keyword evidence="2 10" id="KW-1003">Cell membrane</keyword>
<keyword evidence="10" id="KW-0813">Transport</keyword>
<dbReference type="InterPro" id="IPR003691">
    <property type="entry name" value="FluC"/>
</dbReference>
<feature type="transmembrane region" description="Helical" evidence="10">
    <location>
        <begin position="64"/>
        <end position="83"/>
    </location>
</feature>
<dbReference type="OrthoDB" id="5148600at2"/>
<dbReference type="HAMAP" id="MF_00454">
    <property type="entry name" value="FluC"/>
    <property type="match status" value="1"/>
</dbReference>
<sequence>MATGASAAHEGPDPARHNGGGAAGSARHGPHLRPSGLSLVFAGGLVGVAAREGLSLAVPDADGVPVVVPLVNLLAAFLLGYLYEALARVSPGTALAGRVKLLVGTGFCGGLSTYSSLATDTATLLVQDRGGTAAAYALGTLVLGAVATLAGIALGSRLHPHEPDRHELRRIEGHATGGRA</sequence>
<comment type="function">
    <text evidence="9 10">Fluoride-specific ion channel. Important for reducing fluoride concentration in the cell, thus reducing its toxicity.</text>
</comment>
<dbReference type="PANTHER" id="PTHR28259:SF1">
    <property type="entry name" value="FLUORIDE EXPORT PROTEIN 1-RELATED"/>
    <property type="match status" value="1"/>
</dbReference>
<accession>A0A4P7SIB5</accession>
<feature type="binding site" evidence="10">
    <location>
        <position position="112"/>
    </location>
    <ligand>
        <name>Na(+)</name>
        <dbReference type="ChEBI" id="CHEBI:29101"/>
        <note>structural</note>
    </ligand>
</feature>
<evidence type="ECO:0000313" key="12">
    <source>
        <dbReference type="EMBL" id="QCB93770.1"/>
    </source>
</evidence>
<feature type="binding site" evidence="10">
    <location>
        <position position="109"/>
    </location>
    <ligand>
        <name>Na(+)</name>
        <dbReference type="ChEBI" id="CHEBI:29101"/>
        <note>structural</note>
    </ligand>
</feature>
<feature type="transmembrane region" description="Helical" evidence="10">
    <location>
        <begin position="134"/>
        <end position="155"/>
    </location>
</feature>
<evidence type="ECO:0000256" key="7">
    <source>
        <dbReference type="ARBA" id="ARBA00035120"/>
    </source>
</evidence>